<dbReference type="Proteomes" id="UP001054945">
    <property type="component" value="Unassembled WGS sequence"/>
</dbReference>
<accession>A0AAV4Q0W6</accession>
<dbReference type="AlphaFoldDB" id="A0AAV4Q0W6"/>
<evidence type="ECO:0000313" key="1">
    <source>
        <dbReference type="EMBL" id="GIY03298.1"/>
    </source>
</evidence>
<proteinExistence type="predicted"/>
<keyword evidence="2" id="KW-1185">Reference proteome</keyword>
<organism evidence="1 2">
    <name type="scientific">Caerostris extrusa</name>
    <name type="common">Bark spider</name>
    <name type="synonym">Caerostris bankana</name>
    <dbReference type="NCBI Taxonomy" id="172846"/>
    <lineage>
        <taxon>Eukaryota</taxon>
        <taxon>Metazoa</taxon>
        <taxon>Ecdysozoa</taxon>
        <taxon>Arthropoda</taxon>
        <taxon>Chelicerata</taxon>
        <taxon>Arachnida</taxon>
        <taxon>Araneae</taxon>
        <taxon>Araneomorphae</taxon>
        <taxon>Entelegynae</taxon>
        <taxon>Araneoidea</taxon>
        <taxon>Araneidae</taxon>
        <taxon>Caerostris</taxon>
    </lineage>
</organism>
<gene>
    <name evidence="1" type="ORF">CEXT_397491</name>
</gene>
<protein>
    <submittedName>
        <fullName evidence="1">Uncharacterized protein</fullName>
    </submittedName>
</protein>
<reference evidence="1 2" key="1">
    <citation type="submission" date="2021-06" db="EMBL/GenBank/DDBJ databases">
        <title>Caerostris extrusa draft genome.</title>
        <authorList>
            <person name="Kono N."/>
            <person name="Arakawa K."/>
        </authorList>
    </citation>
    <scope>NUCLEOTIDE SEQUENCE [LARGE SCALE GENOMIC DNA]</scope>
</reference>
<dbReference type="EMBL" id="BPLR01005560">
    <property type="protein sequence ID" value="GIY03298.1"/>
    <property type="molecule type" value="Genomic_DNA"/>
</dbReference>
<comment type="caution">
    <text evidence="1">The sequence shown here is derived from an EMBL/GenBank/DDBJ whole genome shotgun (WGS) entry which is preliminary data.</text>
</comment>
<sequence length="160" mass="17646">MCCSICKDFIGAVLSSGESSICDPFYVLSVKVLIAPKLKTIIMQKSLKKLSCFYHNDILFPAVSLHKSKFNSVVFGLVLGLCIWAGRSVKAQCVPEIESPNLKRKVGKEGLKNARCHSHVITSALSVIKNRLSWGTKDKPQCIKGLSRDRIQPLLPLMTS</sequence>
<evidence type="ECO:0000313" key="2">
    <source>
        <dbReference type="Proteomes" id="UP001054945"/>
    </source>
</evidence>
<name>A0AAV4Q0W6_CAEEX</name>